<accession>A0AAV4PKP7</accession>
<keyword evidence="2" id="KW-1185">Reference proteome</keyword>
<dbReference type="EMBL" id="BPLR01004802">
    <property type="protein sequence ID" value="GIX97636.1"/>
    <property type="molecule type" value="Genomic_DNA"/>
</dbReference>
<proteinExistence type="predicted"/>
<protein>
    <submittedName>
        <fullName evidence="1">Uncharacterized protein</fullName>
    </submittedName>
</protein>
<gene>
    <name evidence="1" type="ORF">CEXT_727241</name>
</gene>
<dbReference type="AlphaFoldDB" id="A0AAV4PKP7"/>
<name>A0AAV4PKP7_CAEEX</name>
<sequence length="69" mass="7758">MPLISRLSCSEPFYHIDGNHILGRIPSSWVFSFSTGKTNLELENATAERFMDASSLGPFFTAEIWWCSG</sequence>
<reference evidence="1 2" key="1">
    <citation type="submission" date="2021-06" db="EMBL/GenBank/DDBJ databases">
        <title>Caerostris extrusa draft genome.</title>
        <authorList>
            <person name="Kono N."/>
            <person name="Arakawa K."/>
        </authorList>
    </citation>
    <scope>NUCLEOTIDE SEQUENCE [LARGE SCALE GENOMIC DNA]</scope>
</reference>
<comment type="caution">
    <text evidence="1">The sequence shown here is derived from an EMBL/GenBank/DDBJ whole genome shotgun (WGS) entry which is preliminary data.</text>
</comment>
<dbReference type="Proteomes" id="UP001054945">
    <property type="component" value="Unassembled WGS sequence"/>
</dbReference>
<evidence type="ECO:0000313" key="2">
    <source>
        <dbReference type="Proteomes" id="UP001054945"/>
    </source>
</evidence>
<organism evidence="1 2">
    <name type="scientific">Caerostris extrusa</name>
    <name type="common">Bark spider</name>
    <name type="synonym">Caerostris bankana</name>
    <dbReference type="NCBI Taxonomy" id="172846"/>
    <lineage>
        <taxon>Eukaryota</taxon>
        <taxon>Metazoa</taxon>
        <taxon>Ecdysozoa</taxon>
        <taxon>Arthropoda</taxon>
        <taxon>Chelicerata</taxon>
        <taxon>Arachnida</taxon>
        <taxon>Araneae</taxon>
        <taxon>Araneomorphae</taxon>
        <taxon>Entelegynae</taxon>
        <taxon>Araneoidea</taxon>
        <taxon>Araneidae</taxon>
        <taxon>Caerostris</taxon>
    </lineage>
</organism>
<evidence type="ECO:0000313" key="1">
    <source>
        <dbReference type="EMBL" id="GIX97636.1"/>
    </source>
</evidence>